<name>A0A1B6QDQ7_SORBI</name>
<evidence type="ECO:0000313" key="4">
    <source>
        <dbReference type="Proteomes" id="UP000000768"/>
    </source>
</evidence>
<dbReference type="InParanoid" id="A0A1B6QDQ7"/>
<reference evidence="4" key="2">
    <citation type="journal article" date="2018" name="Plant J.">
        <title>The Sorghum bicolor reference genome: improved assembly, gene annotations, a transcriptome atlas, and signatures of genome organization.</title>
        <authorList>
            <person name="McCormick R.F."/>
            <person name="Truong S.K."/>
            <person name="Sreedasyam A."/>
            <person name="Jenkins J."/>
            <person name="Shu S."/>
            <person name="Sims D."/>
            <person name="Kennedy M."/>
            <person name="Amirebrahimi M."/>
            <person name="Weers B.D."/>
            <person name="McKinley B."/>
            <person name="Mattison A."/>
            <person name="Morishige D.T."/>
            <person name="Grimwood J."/>
            <person name="Schmutz J."/>
            <person name="Mullet J.E."/>
        </authorList>
    </citation>
    <scope>NUCLEOTIDE SEQUENCE [LARGE SCALE GENOMIC DNA]</scope>
    <source>
        <strain evidence="4">cv. BTx623</strain>
    </source>
</reference>
<dbReference type="Pfam" id="PF09791">
    <property type="entry name" value="Oxidored-like"/>
    <property type="match status" value="1"/>
</dbReference>
<dbReference type="AlphaFoldDB" id="A0A1B6QDQ7"/>
<evidence type="ECO:0000256" key="1">
    <source>
        <dbReference type="SAM" id="MobiDB-lite"/>
    </source>
</evidence>
<feature type="compositionally biased region" description="Basic and acidic residues" evidence="1">
    <location>
        <begin position="79"/>
        <end position="94"/>
    </location>
</feature>
<protein>
    <recommendedName>
        <fullName evidence="2">Oxidoreductase-like domain-containing protein</fullName>
    </recommendedName>
</protein>
<feature type="region of interest" description="Disordered" evidence="1">
    <location>
        <begin position="71"/>
        <end position="94"/>
    </location>
</feature>
<sequence length="94" mass="9234">MASATPSDGGAAKPDAAPAPVPVPAPAPTPLPLPPEKPLPGDCCGSGCVRCVWDIYFDELDAYDKALAAHAAASSGSGAKDDSADTKPSDGAKS</sequence>
<feature type="domain" description="Oxidoreductase-like" evidence="2">
    <location>
        <begin position="31"/>
        <end position="69"/>
    </location>
</feature>
<evidence type="ECO:0000259" key="2">
    <source>
        <dbReference type="Pfam" id="PF09791"/>
    </source>
</evidence>
<dbReference type="InterPro" id="IPR019180">
    <property type="entry name" value="Oxidoreductase-like_N"/>
</dbReference>
<dbReference type="PANTHER" id="PTHR21193">
    <property type="entry name" value="OXIDOREDUCTASE-LIKE DOMAIN-CONTAINING PROTEIN 1"/>
    <property type="match status" value="1"/>
</dbReference>
<gene>
    <name evidence="3" type="ORF">SORBI_3002G274100</name>
</gene>
<organism evidence="3 4">
    <name type="scientific">Sorghum bicolor</name>
    <name type="common">Sorghum</name>
    <name type="synonym">Sorghum vulgare</name>
    <dbReference type="NCBI Taxonomy" id="4558"/>
    <lineage>
        <taxon>Eukaryota</taxon>
        <taxon>Viridiplantae</taxon>
        <taxon>Streptophyta</taxon>
        <taxon>Embryophyta</taxon>
        <taxon>Tracheophyta</taxon>
        <taxon>Spermatophyta</taxon>
        <taxon>Magnoliopsida</taxon>
        <taxon>Liliopsida</taxon>
        <taxon>Poales</taxon>
        <taxon>Poaceae</taxon>
        <taxon>PACMAD clade</taxon>
        <taxon>Panicoideae</taxon>
        <taxon>Andropogonodae</taxon>
        <taxon>Andropogoneae</taxon>
        <taxon>Sorghinae</taxon>
        <taxon>Sorghum</taxon>
    </lineage>
</organism>
<accession>A0A1B6QDQ7</accession>
<feature type="region of interest" description="Disordered" evidence="1">
    <location>
        <begin position="1"/>
        <end position="39"/>
    </location>
</feature>
<proteinExistence type="predicted"/>
<dbReference type="Gramene" id="KXG36055">
    <property type="protein sequence ID" value="KXG36055"/>
    <property type="gene ID" value="SORBI_3002G274100"/>
</dbReference>
<evidence type="ECO:0000313" key="3">
    <source>
        <dbReference type="EMBL" id="KXG36055.1"/>
    </source>
</evidence>
<dbReference type="Proteomes" id="UP000000768">
    <property type="component" value="Chromosome 2"/>
</dbReference>
<keyword evidence="4" id="KW-1185">Reference proteome</keyword>
<dbReference type="eggNOG" id="KOG4690">
    <property type="taxonomic scope" value="Eukaryota"/>
</dbReference>
<dbReference type="InterPro" id="IPR039251">
    <property type="entry name" value="OXLD1"/>
</dbReference>
<dbReference type="EMBL" id="CM000761">
    <property type="protein sequence ID" value="KXG36055.1"/>
    <property type="molecule type" value="Genomic_DNA"/>
</dbReference>
<reference evidence="3 4" key="1">
    <citation type="journal article" date="2009" name="Nature">
        <title>The Sorghum bicolor genome and the diversification of grasses.</title>
        <authorList>
            <person name="Paterson A.H."/>
            <person name="Bowers J.E."/>
            <person name="Bruggmann R."/>
            <person name="Dubchak I."/>
            <person name="Grimwood J."/>
            <person name="Gundlach H."/>
            <person name="Haberer G."/>
            <person name="Hellsten U."/>
            <person name="Mitros T."/>
            <person name="Poliakov A."/>
            <person name="Schmutz J."/>
            <person name="Spannagl M."/>
            <person name="Tang H."/>
            <person name="Wang X."/>
            <person name="Wicker T."/>
            <person name="Bharti A.K."/>
            <person name="Chapman J."/>
            <person name="Feltus F.A."/>
            <person name="Gowik U."/>
            <person name="Grigoriev I.V."/>
            <person name="Lyons E."/>
            <person name="Maher C.A."/>
            <person name="Martis M."/>
            <person name="Narechania A."/>
            <person name="Otillar R.P."/>
            <person name="Penning B.W."/>
            <person name="Salamov A.A."/>
            <person name="Wang Y."/>
            <person name="Zhang L."/>
            <person name="Carpita N.C."/>
            <person name="Freeling M."/>
            <person name="Gingle A.R."/>
            <person name="Hash C.T."/>
            <person name="Keller B."/>
            <person name="Klein P."/>
            <person name="Kresovich S."/>
            <person name="McCann M.C."/>
            <person name="Ming R."/>
            <person name="Peterson D.G."/>
            <person name="Mehboob-ur-Rahman"/>
            <person name="Ware D."/>
            <person name="Westhoff P."/>
            <person name="Mayer K.F."/>
            <person name="Messing J."/>
            <person name="Rokhsar D.S."/>
        </authorList>
    </citation>
    <scope>NUCLEOTIDE SEQUENCE [LARGE SCALE GENOMIC DNA]</scope>
    <source>
        <strain evidence="4">cv. BTx623</strain>
    </source>
</reference>
<feature type="compositionally biased region" description="Pro residues" evidence="1">
    <location>
        <begin position="17"/>
        <end position="38"/>
    </location>
</feature>
<dbReference type="PANTHER" id="PTHR21193:SF3">
    <property type="entry name" value="OXIDOREDUCTASE-LIKE DOMAIN-CONTAINING PROTEIN 1"/>
    <property type="match status" value="1"/>
</dbReference>
<dbReference type="STRING" id="4558.A0A1B6QDQ7"/>